<dbReference type="PANTHER" id="PTHR32182:SF22">
    <property type="entry name" value="ATP-DEPENDENT ENDONUCLEASE, OLD FAMILY-RELATED"/>
    <property type="match status" value="1"/>
</dbReference>
<dbReference type="EMBL" id="CP065601">
    <property type="protein sequence ID" value="QPQ93905.1"/>
    <property type="molecule type" value="Genomic_DNA"/>
</dbReference>
<dbReference type="Proteomes" id="UP000594892">
    <property type="component" value="Chromosome 2"/>
</dbReference>
<evidence type="ECO:0000313" key="3">
    <source>
        <dbReference type="Proteomes" id="UP000594892"/>
    </source>
</evidence>
<dbReference type="PANTHER" id="PTHR32182">
    <property type="entry name" value="DNA REPLICATION AND REPAIR PROTEIN RECF"/>
    <property type="match status" value="1"/>
</dbReference>
<evidence type="ECO:0000313" key="2">
    <source>
        <dbReference type="EMBL" id="QPQ93905.1"/>
    </source>
</evidence>
<dbReference type="SUPFAM" id="SSF52540">
    <property type="entry name" value="P-loop containing nucleoside triphosphate hydrolases"/>
    <property type="match status" value="1"/>
</dbReference>
<sequence>MLTRLKVVGFKNLRKIDIQFGLFTCIAGANGVGKSNLFDAITFLCDLASMPILKACSNVRGTHGRASEFESLFFHEKGEKELRMEFLAEMIVPNDVVDDFDRNVKPTATLLEYSLVLRLNTEATLGSSKDPIHIEREELRAKPSSEAQKFLSFSVGADLAKNKKLIFGPGPRTSPFIETDSKDLDITILLRSDRSGGQPQKISARKSPQTILSGVNLSSHPTALAARREMQSWRMLQLEPSALRAPDDVFDDASLSPTGKHMPNTLFRLGRYSDIANRLADLIPGVTALDVDTDETRQQRTLLVKMSDGRSYPASSLSDGTLRFLVLAVLASDPDAKGLVCLEEPENGIHPLRIPEMLRLVRELSDADLSGEELAVQHSLRQVIINTHSPLVVAELLDDELLFAESLRLRGASFANFKPIGGTWRARAPNASDSGFITRGELHAYLSGMRARSRSNGPKHVVDHLPPIETLDLFRSA</sequence>
<gene>
    <name evidence="2" type="ORF">I6H06_17125</name>
</gene>
<dbReference type="AlphaFoldDB" id="A0AAP9Y4H2"/>
<dbReference type="Pfam" id="PF13304">
    <property type="entry name" value="AAA_21"/>
    <property type="match status" value="1"/>
</dbReference>
<dbReference type="InterPro" id="IPR027417">
    <property type="entry name" value="P-loop_NTPase"/>
</dbReference>
<feature type="domain" description="ATPase AAA-type core" evidence="1">
    <location>
        <begin position="23"/>
        <end position="394"/>
    </location>
</feature>
<dbReference type="GO" id="GO:0000731">
    <property type="term" value="P:DNA synthesis involved in DNA repair"/>
    <property type="evidence" value="ECO:0007669"/>
    <property type="project" value="TreeGrafter"/>
</dbReference>
<dbReference type="InterPro" id="IPR003959">
    <property type="entry name" value="ATPase_AAA_core"/>
</dbReference>
<dbReference type="RefSeq" id="WP_012735236.1">
    <property type="nucleotide sequence ID" value="NZ_CP021074.1"/>
</dbReference>
<name>A0AAP9Y4H2_BURGL</name>
<organism evidence="2 3">
    <name type="scientific">Burkholderia glumae</name>
    <name type="common">Pseudomonas glumae</name>
    <dbReference type="NCBI Taxonomy" id="337"/>
    <lineage>
        <taxon>Bacteria</taxon>
        <taxon>Pseudomonadati</taxon>
        <taxon>Pseudomonadota</taxon>
        <taxon>Betaproteobacteria</taxon>
        <taxon>Burkholderiales</taxon>
        <taxon>Burkholderiaceae</taxon>
        <taxon>Burkholderia</taxon>
    </lineage>
</organism>
<reference evidence="2 3" key="1">
    <citation type="submission" date="2020-12" db="EMBL/GenBank/DDBJ databases">
        <title>FDA dAtabase for Regulatory Grade micrObial Sequences (FDA-ARGOS): Supporting development and validation of Infectious Disease Dx tests.</title>
        <authorList>
            <person name="Minogue T."/>
            <person name="Wolcott M."/>
            <person name="Wasieloski L."/>
            <person name="Aguilar W."/>
            <person name="Moore D."/>
            <person name="Jaissle J."/>
            <person name="Tallon L."/>
            <person name="Sadzewicz L."/>
            <person name="Zhao X."/>
            <person name="Boylan J."/>
            <person name="Ott S."/>
            <person name="Bowen H."/>
            <person name="Vavikolanu K."/>
            <person name="Mehta A."/>
            <person name="Aluvathingal J."/>
            <person name="Nadendla S."/>
            <person name="Yan Y."/>
            <person name="Sichtig H."/>
        </authorList>
    </citation>
    <scope>NUCLEOTIDE SEQUENCE [LARGE SCALE GENOMIC DNA]</scope>
    <source>
        <strain evidence="2 3">FDAARGOS_949</strain>
    </source>
</reference>
<dbReference type="GO" id="GO:0005524">
    <property type="term" value="F:ATP binding"/>
    <property type="evidence" value="ECO:0007669"/>
    <property type="project" value="InterPro"/>
</dbReference>
<proteinExistence type="predicted"/>
<protein>
    <submittedName>
        <fullName evidence="2">AAA family ATPase</fullName>
    </submittedName>
</protein>
<accession>A0AAP9Y4H2</accession>
<dbReference type="GeneID" id="45698908"/>
<dbReference type="GO" id="GO:0006302">
    <property type="term" value="P:double-strand break repair"/>
    <property type="evidence" value="ECO:0007669"/>
    <property type="project" value="TreeGrafter"/>
</dbReference>
<dbReference type="Gene3D" id="3.40.50.300">
    <property type="entry name" value="P-loop containing nucleotide triphosphate hydrolases"/>
    <property type="match status" value="2"/>
</dbReference>
<evidence type="ECO:0000259" key="1">
    <source>
        <dbReference type="Pfam" id="PF13304"/>
    </source>
</evidence>
<dbReference type="GO" id="GO:0016887">
    <property type="term" value="F:ATP hydrolysis activity"/>
    <property type="evidence" value="ECO:0007669"/>
    <property type="project" value="InterPro"/>
</dbReference>